<evidence type="ECO:0000313" key="2">
    <source>
        <dbReference type="Proteomes" id="UP001500033"/>
    </source>
</evidence>
<evidence type="ECO:0000313" key="1">
    <source>
        <dbReference type="EMBL" id="GAA1003478.1"/>
    </source>
</evidence>
<accession>A0ABN1SSA0</accession>
<sequence length="67" mass="7686">MDREEAERALDGPARKRLAAKERLRLADQELKPYVQQARKAGVPLRTIAQKTGLSQNTISLWEREAR</sequence>
<comment type="caution">
    <text evidence="1">The sequence shown here is derived from an EMBL/GenBank/DDBJ whole genome shotgun (WGS) entry which is preliminary data.</text>
</comment>
<gene>
    <name evidence="1" type="ORF">GCM10009576_096570</name>
</gene>
<name>A0ABN1SSA0_9ACTN</name>
<reference evidence="1 2" key="1">
    <citation type="journal article" date="2019" name="Int. J. Syst. Evol. Microbiol.">
        <title>The Global Catalogue of Microorganisms (GCM) 10K type strain sequencing project: providing services to taxonomists for standard genome sequencing and annotation.</title>
        <authorList>
            <consortium name="The Broad Institute Genomics Platform"/>
            <consortium name="The Broad Institute Genome Sequencing Center for Infectious Disease"/>
            <person name="Wu L."/>
            <person name="Ma J."/>
        </authorList>
    </citation>
    <scope>NUCLEOTIDE SEQUENCE [LARGE SCALE GENOMIC DNA]</scope>
    <source>
        <strain evidence="1 2">JCM 11445</strain>
    </source>
</reference>
<protein>
    <recommendedName>
        <fullName evidence="3">HTH cro/C1-type domain-containing protein</fullName>
    </recommendedName>
</protein>
<evidence type="ECO:0008006" key="3">
    <source>
        <dbReference type="Google" id="ProtNLM"/>
    </source>
</evidence>
<organism evidence="1 2">
    <name type="scientific">Streptomyces rhizosphaericus</name>
    <dbReference type="NCBI Taxonomy" id="114699"/>
    <lineage>
        <taxon>Bacteria</taxon>
        <taxon>Bacillati</taxon>
        <taxon>Actinomycetota</taxon>
        <taxon>Actinomycetes</taxon>
        <taxon>Kitasatosporales</taxon>
        <taxon>Streptomycetaceae</taxon>
        <taxon>Streptomyces</taxon>
        <taxon>Streptomyces violaceusniger group</taxon>
    </lineage>
</organism>
<keyword evidence="2" id="KW-1185">Reference proteome</keyword>
<dbReference type="Proteomes" id="UP001500033">
    <property type="component" value="Unassembled WGS sequence"/>
</dbReference>
<proteinExistence type="predicted"/>
<dbReference type="EMBL" id="BAAAIE010000176">
    <property type="protein sequence ID" value="GAA1003478.1"/>
    <property type="molecule type" value="Genomic_DNA"/>
</dbReference>